<dbReference type="Proteomes" id="UP000188268">
    <property type="component" value="Unassembled WGS sequence"/>
</dbReference>
<proteinExistence type="predicted"/>
<comment type="caution">
    <text evidence="2">The sequence shown here is derived from an EMBL/GenBank/DDBJ whole genome shotgun (WGS) entry which is preliminary data.</text>
</comment>
<dbReference type="EMBL" id="AWWV01010527">
    <property type="protein sequence ID" value="OMO78692.1"/>
    <property type="molecule type" value="Genomic_DNA"/>
</dbReference>
<dbReference type="AlphaFoldDB" id="A0A1R3I7X6"/>
<feature type="region of interest" description="Disordered" evidence="1">
    <location>
        <begin position="1"/>
        <end position="63"/>
    </location>
</feature>
<sequence>MGLPALKSVHGPTFVGPQVPPKFRLPTAALTSRKEPSQVDNKRITGPRPSKGKTEKGGKGDHFEKRQVGLWPYPIVVAYPALTYPTNISTIHNQLTTKR</sequence>
<feature type="compositionally biased region" description="Basic and acidic residues" evidence="1">
    <location>
        <begin position="32"/>
        <end position="43"/>
    </location>
</feature>
<keyword evidence="3" id="KW-1185">Reference proteome</keyword>
<evidence type="ECO:0000313" key="3">
    <source>
        <dbReference type="Proteomes" id="UP000188268"/>
    </source>
</evidence>
<evidence type="ECO:0000256" key="1">
    <source>
        <dbReference type="SAM" id="MobiDB-lite"/>
    </source>
</evidence>
<feature type="compositionally biased region" description="Basic and acidic residues" evidence="1">
    <location>
        <begin position="52"/>
        <end position="63"/>
    </location>
</feature>
<reference evidence="2 3" key="1">
    <citation type="submission" date="2013-09" db="EMBL/GenBank/DDBJ databases">
        <title>Corchorus capsularis genome sequencing.</title>
        <authorList>
            <person name="Alam M."/>
            <person name="Haque M.S."/>
            <person name="Islam M.S."/>
            <person name="Emdad E.M."/>
            <person name="Islam M.M."/>
            <person name="Ahmed B."/>
            <person name="Halim A."/>
            <person name="Hossen Q.M.M."/>
            <person name="Hossain M.Z."/>
            <person name="Ahmed R."/>
            <person name="Khan M.M."/>
            <person name="Islam R."/>
            <person name="Rashid M.M."/>
            <person name="Khan S.A."/>
            <person name="Rahman M.S."/>
            <person name="Alam M."/>
        </authorList>
    </citation>
    <scope>NUCLEOTIDE SEQUENCE [LARGE SCALE GENOMIC DNA]</scope>
    <source>
        <strain evidence="3">cv. CVL-1</strain>
        <tissue evidence="2">Whole seedling</tissue>
    </source>
</reference>
<gene>
    <name evidence="2" type="ORF">CCACVL1_14194</name>
</gene>
<evidence type="ECO:0000313" key="2">
    <source>
        <dbReference type="EMBL" id="OMO78692.1"/>
    </source>
</evidence>
<name>A0A1R3I7X6_COCAP</name>
<dbReference type="Gramene" id="OMO78692">
    <property type="protein sequence ID" value="OMO78692"/>
    <property type="gene ID" value="CCACVL1_14194"/>
</dbReference>
<protein>
    <submittedName>
        <fullName evidence="2">Uncharacterized protein</fullName>
    </submittedName>
</protein>
<organism evidence="2 3">
    <name type="scientific">Corchorus capsularis</name>
    <name type="common">Jute</name>
    <dbReference type="NCBI Taxonomy" id="210143"/>
    <lineage>
        <taxon>Eukaryota</taxon>
        <taxon>Viridiplantae</taxon>
        <taxon>Streptophyta</taxon>
        <taxon>Embryophyta</taxon>
        <taxon>Tracheophyta</taxon>
        <taxon>Spermatophyta</taxon>
        <taxon>Magnoliopsida</taxon>
        <taxon>eudicotyledons</taxon>
        <taxon>Gunneridae</taxon>
        <taxon>Pentapetalae</taxon>
        <taxon>rosids</taxon>
        <taxon>malvids</taxon>
        <taxon>Malvales</taxon>
        <taxon>Malvaceae</taxon>
        <taxon>Grewioideae</taxon>
        <taxon>Apeibeae</taxon>
        <taxon>Corchorus</taxon>
    </lineage>
</organism>
<accession>A0A1R3I7X6</accession>